<dbReference type="InterPro" id="IPR050276">
    <property type="entry name" value="MshD_Acetyltransferase"/>
</dbReference>
<keyword evidence="1 7" id="KW-0808">Transferase</keyword>
<dbReference type="Proteomes" id="UP000632322">
    <property type="component" value="Unassembled WGS sequence"/>
</dbReference>
<evidence type="ECO:0000259" key="5">
    <source>
        <dbReference type="PROSITE" id="PS51186"/>
    </source>
</evidence>
<dbReference type="RefSeq" id="WP_139468093.1">
    <property type="nucleotide sequence ID" value="NZ_BMJG01000002.1"/>
</dbReference>
<dbReference type="Proteomes" id="UP000314223">
    <property type="component" value="Unassembled WGS sequence"/>
</dbReference>
<dbReference type="InterPro" id="IPR000182">
    <property type="entry name" value="GNAT_dom"/>
</dbReference>
<dbReference type="PIRSF" id="PIRSF021524">
    <property type="entry name" value="MSH_acetyltransferase"/>
    <property type="match status" value="1"/>
</dbReference>
<evidence type="ECO:0000313" key="6">
    <source>
        <dbReference type="EMBL" id="GGC29464.1"/>
    </source>
</evidence>
<dbReference type="SUPFAM" id="SSF55729">
    <property type="entry name" value="Acyl-CoA N-acyltransferases (Nat)"/>
    <property type="match status" value="1"/>
</dbReference>
<evidence type="ECO:0000256" key="3">
    <source>
        <dbReference type="ARBA" id="ARBA00023315"/>
    </source>
</evidence>
<keyword evidence="9" id="KW-1185">Reference proteome</keyword>
<dbReference type="CDD" id="cd04301">
    <property type="entry name" value="NAT_SF"/>
    <property type="match status" value="2"/>
</dbReference>
<reference evidence="7 8" key="3">
    <citation type="submission" date="2019-06" db="EMBL/GenBank/DDBJ databases">
        <authorList>
            <person name="Mardanova A.M."/>
            <person name="Pudova D.S."/>
            <person name="Shagimardanova E.I."/>
            <person name="Gogoleva N.E."/>
            <person name="Lutfullin M.T."/>
            <person name="Hadieva G.F."/>
            <person name="Sharipova M.R."/>
        </authorList>
    </citation>
    <scope>NUCLEOTIDE SEQUENCE [LARGE SCALE GENOMIC DNA]</scope>
    <source>
        <strain evidence="7 8">MG-1</strain>
    </source>
</reference>
<proteinExistence type="predicted"/>
<reference evidence="6" key="1">
    <citation type="journal article" date="2014" name="Int. J. Syst. Evol. Microbiol.">
        <title>Complete genome of a new Firmicutes species belonging to the dominant human colonic microbiota ('Ruminococcus bicirculans') reveals two chromosomes and a selective capacity to utilize plant glucans.</title>
        <authorList>
            <consortium name="NISC Comparative Sequencing Program"/>
            <person name="Wegmann U."/>
            <person name="Louis P."/>
            <person name="Goesmann A."/>
            <person name="Henrissat B."/>
            <person name="Duncan S.H."/>
            <person name="Flint H.J."/>
        </authorList>
    </citation>
    <scope>NUCLEOTIDE SEQUENCE</scope>
    <source>
        <strain evidence="6">CGMCC 1.15472</strain>
    </source>
</reference>
<dbReference type="PANTHER" id="PTHR43617:SF31">
    <property type="entry name" value="MYCOTHIOL ACETYLTRANSFERASE"/>
    <property type="match status" value="1"/>
</dbReference>
<dbReference type="GO" id="GO:0035447">
    <property type="term" value="F:mycothiol synthase activity"/>
    <property type="evidence" value="ECO:0007669"/>
    <property type="project" value="UniProtKB-UniRule"/>
</dbReference>
<dbReference type="Gene3D" id="3.40.630.30">
    <property type="match status" value="1"/>
</dbReference>
<reference evidence="6" key="4">
    <citation type="submission" date="2024-05" db="EMBL/GenBank/DDBJ databases">
        <authorList>
            <person name="Sun Q."/>
            <person name="Zhou Y."/>
        </authorList>
    </citation>
    <scope>NUCLEOTIDE SEQUENCE</scope>
    <source>
        <strain evidence="6">CGMCC 1.15472</strain>
    </source>
</reference>
<dbReference type="Pfam" id="PF00583">
    <property type="entry name" value="Acetyltransf_1"/>
    <property type="match status" value="1"/>
</dbReference>
<evidence type="ECO:0000313" key="9">
    <source>
        <dbReference type="Proteomes" id="UP000632322"/>
    </source>
</evidence>
<evidence type="ECO:0000256" key="4">
    <source>
        <dbReference type="NCBIfam" id="TIGR03448"/>
    </source>
</evidence>
<protein>
    <recommendedName>
        <fullName evidence="4">Mycothiol synthase</fullName>
        <ecNumber evidence="4">2.3.1.189</ecNumber>
    </recommendedName>
</protein>
<comment type="caution">
    <text evidence="7">The sequence shown here is derived from an EMBL/GenBank/DDBJ whole genome shotgun (WGS) entry which is preliminary data.</text>
</comment>
<evidence type="ECO:0000256" key="1">
    <source>
        <dbReference type="ARBA" id="ARBA00022679"/>
    </source>
</evidence>
<dbReference type="GO" id="GO:0010125">
    <property type="term" value="P:mycothiol biosynthetic process"/>
    <property type="evidence" value="ECO:0007669"/>
    <property type="project" value="UniProtKB-UniRule"/>
</dbReference>
<organism evidence="7 8">
    <name type="scientific">Brevibacterium sediminis</name>
    <dbReference type="NCBI Taxonomy" id="1857024"/>
    <lineage>
        <taxon>Bacteria</taxon>
        <taxon>Bacillati</taxon>
        <taxon>Actinomycetota</taxon>
        <taxon>Actinomycetes</taxon>
        <taxon>Micrococcales</taxon>
        <taxon>Brevibacteriaceae</taxon>
        <taxon>Brevibacterium</taxon>
    </lineage>
</organism>
<dbReference type="AlphaFoldDB" id="A0A5C4X5V4"/>
<evidence type="ECO:0000256" key="2">
    <source>
        <dbReference type="ARBA" id="ARBA00022737"/>
    </source>
</evidence>
<evidence type="ECO:0000313" key="8">
    <source>
        <dbReference type="Proteomes" id="UP000314223"/>
    </source>
</evidence>
<dbReference type="PANTHER" id="PTHR43617">
    <property type="entry name" value="L-AMINO ACID N-ACETYLTRANSFERASE"/>
    <property type="match status" value="1"/>
</dbReference>
<accession>A0A5C4X5V4</accession>
<keyword evidence="3 7" id="KW-0012">Acyltransferase</keyword>
<dbReference type="Pfam" id="PF13508">
    <property type="entry name" value="Acetyltransf_7"/>
    <property type="match status" value="1"/>
</dbReference>
<name>A0A5C4X5V4_9MICO</name>
<feature type="domain" description="N-acetyltransferase" evidence="5">
    <location>
        <begin position="179"/>
        <end position="330"/>
    </location>
</feature>
<dbReference type="InterPro" id="IPR017813">
    <property type="entry name" value="Mycothiol_AcTrfase"/>
</dbReference>
<dbReference type="NCBIfam" id="TIGR03448">
    <property type="entry name" value="mycothiol_MshD"/>
    <property type="match status" value="1"/>
</dbReference>
<dbReference type="PROSITE" id="PS51186">
    <property type="entry name" value="GNAT"/>
    <property type="match status" value="2"/>
</dbReference>
<feature type="domain" description="N-acetyltransferase" evidence="5">
    <location>
        <begin position="12"/>
        <end position="177"/>
    </location>
</feature>
<sequence length="342" mass="36410">MRIQASGAITSTPIDTLTEDELKFLDDVAATDGAPEISGGLMAVATGEDTAHEAQTVSSVWRVFADDADGSGPTDADPAGKDTTGELIGFGIRALQGDRHAAEFLIAPDHRRQGLGEQLLRTILDEEPEAWCWSHGDHPAAAHLAQKHGLGRDRVLYQMRTDTGLRLDGLPETQSPDGVEIRSFAPGDEDGWLTVNNAAFDWHPEQGGQTRADIDAVVTAADFDPTTFIIAARDGEVIGFHQTKITDTDDEGRLGEVYVVGVDPRIHAKGVGKALTVEGMRRMVTAGAETIELYVESDNAPALGLYERLGFHVAVAHVAYAPASAKVTGTDSASTASTDEKE</sequence>
<dbReference type="EMBL" id="VDMQ01000003">
    <property type="protein sequence ID" value="TNM55956.1"/>
    <property type="molecule type" value="Genomic_DNA"/>
</dbReference>
<evidence type="ECO:0000313" key="7">
    <source>
        <dbReference type="EMBL" id="TNM55956.1"/>
    </source>
</evidence>
<dbReference type="EC" id="2.3.1.189" evidence="4"/>
<dbReference type="GO" id="GO:0008999">
    <property type="term" value="F:protein-N-terminal-alanine acetyltransferase activity"/>
    <property type="evidence" value="ECO:0007669"/>
    <property type="project" value="TreeGrafter"/>
</dbReference>
<gene>
    <name evidence="7" type="primary">mshD</name>
    <name evidence="7" type="ORF">FHQ09_06920</name>
    <name evidence="6" type="ORF">GCM10010974_10020</name>
</gene>
<reference evidence="9" key="2">
    <citation type="journal article" date="2019" name="Int. J. Syst. Evol. Microbiol.">
        <title>The Global Catalogue of Microorganisms (GCM) 10K type strain sequencing project: providing services to taxonomists for standard genome sequencing and annotation.</title>
        <authorList>
            <consortium name="The Broad Institute Genomics Platform"/>
            <consortium name="The Broad Institute Genome Sequencing Center for Infectious Disease"/>
            <person name="Wu L."/>
            <person name="Ma J."/>
        </authorList>
    </citation>
    <scope>NUCLEOTIDE SEQUENCE [LARGE SCALE GENOMIC DNA]</scope>
    <source>
        <strain evidence="9">CGMCC 1.15472</strain>
    </source>
</reference>
<keyword evidence="2" id="KW-0677">Repeat</keyword>
<dbReference type="EMBL" id="BMJG01000002">
    <property type="protein sequence ID" value="GGC29464.1"/>
    <property type="molecule type" value="Genomic_DNA"/>
</dbReference>
<dbReference type="InterPro" id="IPR016181">
    <property type="entry name" value="Acyl_CoA_acyltransferase"/>
</dbReference>